<evidence type="ECO:0000313" key="7">
    <source>
        <dbReference type="EMBL" id="PRY41435.1"/>
    </source>
</evidence>
<proteinExistence type="predicted"/>
<reference evidence="7 8" key="1">
    <citation type="submission" date="2018-03" db="EMBL/GenBank/DDBJ databases">
        <title>Genomic Encyclopedia of Archaeal and Bacterial Type Strains, Phase II (KMG-II): from individual species to whole genera.</title>
        <authorList>
            <person name="Goeker M."/>
        </authorList>
    </citation>
    <scope>NUCLEOTIDE SEQUENCE [LARGE SCALE GENOMIC DNA]</scope>
    <source>
        <strain evidence="7 8">DSM 44720</strain>
    </source>
</reference>
<dbReference type="GO" id="GO:0016491">
    <property type="term" value="F:oxidoreductase activity"/>
    <property type="evidence" value="ECO:0007669"/>
    <property type="project" value="UniProtKB-KW"/>
</dbReference>
<dbReference type="GO" id="GO:0051539">
    <property type="term" value="F:4 iron, 4 sulfur cluster binding"/>
    <property type="evidence" value="ECO:0007669"/>
    <property type="project" value="UniProtKB-KW"/>
</dbReference>
<dbReference type="PANTHER" id="PTHR43105:SF9">
    <property type="entry name" value="NADPH-FE(3+) OXIDOREDUCTASE SUBUNIT ALPHA"/>
    <property type="match status" value="1"/>
</dbReference>
<dbReference type="InterPro" id="IPR006963">
    <property type="entry name" value="Mopterin_OxRdtase_4Fe-4S_dom"/>
</dbReference>
<dbReference type="AlphaFoldDB" id="A0A2T0T6Y4"/>
<dbReference type="RefSeq" id="WP_106188464.1">
    <property type="nucleotide sequence ID" value="NZ_PVTF01000005.1"/>
</dbReference>
<keyword evidence="3" id="KW-0560">Oxidoreductase</keyword>
<evidence type="ECO:0000256" key="5">
    <source>
        <dbReference type="ARBA" id="ARBA00023014"/>
    </source>
</evidence>
<dbReference type="GO" id="GO:0016020">
    <property type="term" value="C:membrane"/>
    <property type="evidence" value="ECO:0007669"/>
    <property type="project" value="TreeGrafter"/>
</dbReference>
<dbReference type="OrthoDB" id="7376058at2"/>
<dbReference type="Gene3D" id="3.40.50.740">
    <property type="match status" value="1"/>
</dbReference>
<dbReference type="Proteomes" id="UP000239494">
    <property type="component" value="Unassembled WGS sequence"/>
</dbReference>
<gene>
    <name evidence="7" type="ORF">CLV43_105193</name>
</gene>
<keyword evidence="5" id="KW-0411">Iron-sulfur</keyword>
<evidence type="ECO:0000256" key="4">
    <source>
        <dbReference type="ARBA" id="ARBA00023004"/>
    </source>
</evidence>
<dbReference type="InterPro" id="IPR006656">
    <property type="entry name" value="Mopterin_OxRdtase"/>
</dbReference>
<dbReference type="Gene3D" id="2.20.25.90">
    <property type="entry name" value="ADC-like domains"/>
    <property type="match status" value="1"/>
</dbReference>
<name>A0A2T0T6Y4_9PSEU</name>
<comment type="caution">
    <text evidence="7">The sequence shown here is derived from an EMBL/GenBank/DDBJ whole genome shotgun (WGS) entry which is preliminary data.</text>
</comment>
<dbReference type="Gene3D" id="3.40.228.10">
    <property type="entry name" value="Dimethylsulfoxide Reductase, domain 2"/>
    <property type="match status" value="1"/>
</dbReference>
<dbReference type="InterPro" id="IPR006657">
    <property type="entry name" value="MoPterin_dinucl-bd_dom"/>
</dbReference>
<keyword evidence="2" id="KW-0479">Metal-binding</keyword>
<evidence type="ECO:0000313" key="8">
    <source>
        <dbReference type="Proteomes" id="UP000239494"/>
    </source>
</evidence>
<protein>
    <submittedName>
        <fullName evidence="7">Anaerobic selenocysteine-containing dehydrogenase</fullName>
    </submittedName>
</protein>
<dbReference type="Gene3D" id="2.40.40.20">
    <property type="match status" value="1"/>
</dbReference>
<dbReference type="EMBL" id="PVTF01000005">
    <property type="protein sequence ID" value="PRY41435.1"/>
    <property type="molecule type" value="Genomic_DNA"/>
</dbReference>
<accession>A0A2T0T6Y4</accession>
<dbReference type="Pfam" id="PF00384">
    <property type="entry name" value="Molybdopterin"/>
    <property type="match status" value="1"/>
</dbReference>
<dbReference type="GO" id="GO:0043546">
    <property type="term" value="F:molybdopterin cofactor binding"/>
    <property type="evidence" value="ECO:0007669"/>
    <property type="project" value="InterPro"/>
</dbReference>
<keyword evidence="1" id="KW-0004">4Fe-4S</keyword>
<evidence type="ECO:0000256" key="3">
    <source>
        <dbReference type="ARBA" id="ARBA00023002"/>
    </source>
</evidence>
<dbReference type="Pfam" id="PF04879">
    <property type="entry name" value="Molybdop_Fe4S4"/>
    <property type="match status" value="1"/>
</dbReference>
<evidence type="ECO:0000256" key="1">
    <source>
        <dbReference type="ARBA" id="ARBA00022485"/>
    </source>
</evidence>
<dbReference type="SUPFAM" id="SSF53706">
    <property type="entry name" value="Formate dehydrogenase/DMSO reductase, domains 1-3"/>
    <property type="match status" value="1"/>
</dbReference>
<dbReference type="GO" id="GO:0046872">
    <property type="term" value="F:metal ion binding"/>
    <property type="evidence" value="ECO:0007669"/>
    <property type="project" value="UniProtKB-KW"/>
</dbReference>
<keyword evidence="8" id="KW-1185">Reference proteome</keyword>
<sequence>MWKPSACILCECNCGIEILVGEDGRSFDKIRGDKLHPASAGYTCNKALRLDLHQNGNTGRITRPLRRRPDGTFEEVDWDTAISGIARRLGEVRDAFGGETIFYYGGGGQGNHLGGAYSPAGMAAFGGRYRSSALAQEKTGEFWVNARMTGAMVRADFEHCEVALFIGKNPYQSHGFPRARSVLKDIAKDPARSMVVIDPVRTETAELADFHLQVRPGTDLYLVTALAAVLVQEGLIAADWLAEHADGLDAVTDVLGRVPVADYCAVADVDEALVRSVAARIAEAESVAVFEDLGVQMNRDSTLVSYVEKLVWLLTGNFGKRGAQYVPSSLVPIGRDRGYAGDEGPRSPVAGARIISGLVPCNVIAEEILTDHPARYRAMVVESANPAHSLADSARMREALAALELVVVIDVAMTETARLADYVLPAPTQFEKFEATFFNFDFPRNVFHLRHPVVPAPEGVLPEPEIHARLVEAAGVLTEQDYAPLRAAAAVGRAEFAQAFLPVLADPVKRRFASVLLYRTLGPTLPHDASAAAVLWMAAHECARKNPAGVEKAGYGTGFGAGERLFDAIVHGSHGVEITHDEDDASWRRLPGERINLDVPELLAAVAALRDRPVPHQDPDWPFVLSAGERRAFTANTIMRDPSWRRRDPDGRLRISTTDATRLGVTTGDRVRLTTRRGNAEVPVDVTETMRSGHISLPNGLGLTVRERTGVAPNELTAAEDRDEWAGTPWHKHVPARLEPLGAEQG</sequence>
<evidence type="ECO:0000256" key="2">
    <source>
        <dbReference type="ARBA" id="ARBA00022723"/>
    </source>
</evidence>
<dbReference type="InterPro" id="IPR050123">
    <property type="entry name" value="Prok_molybdopt-oxidoreductase"/>
</dbReference>
<evidence type="ECO:0000259" key="6">
    <source>
        <dbReference type="SMART" id="SM00926"/>
    </source>
</evidence>
<feature type="domain" description="4Fe-4S Mo/W bis-MGD-type" evidence="6">
    <location>
        <begin position="1"/>
        <end position="55"/>
    </location>
</feature>
<dbReference type="Pfam" id="PF01568">
    <property type="entry name" value="Molydop_binding"/>
    <property type="match status" value="1"/>
</dbReference>
<keyword evidence="4" id="KW-0408">Iron</keyword>
<dbReference type="InterPro" id="IPR009010">
    <property type="entry name" value="Asp_de-COase-like_dom_sf"/>
</dbReference>
<dbReference type="PANTHER" id="PTHR43105">
    <property type="entry name" value="RESPIRATORY NITRATE REDUCTASE"/>
    <property type="match status" value="1"/>
</dbReference>
<dbReference type="SMART" id="SM00926">
    <property type="entry name" value="Molybdop_Fe4S4"/>
    <property type="match status" value="1"/>
</dbReference>
<organism evidence="7 8">
    <name type="scientific">Umezawaea tangerina</name>
    <dbReference type="NCBI Taxonomy" id="84725"/>
    <lineage>
        <taxon>Bacteria</taxon>
        <taxon>Bacillati</taxon>
        <taxon>Actinomycetota</taxon>
        <taxon>Actinomycetes</taxon>
        <taxon>Pseudonocardiales</taxon>
        <taxon>Pseudonocardiaceae</taxon>
        <taxon>Umezawaea</taxon>
    </lineage>
</organism>
<dbReference type="SUPFAM" id="SSF50692">
    <property type="entry name" value="ADC-like"/>
    <property type="match status" value="1"/>
</dbReference>